<dbReference type="Proteomes" id="UP000037510">
    <property type="component" value="Unassembled WGS sequence"/>
</dbReference>
<accession>A0A0L7L203</accession>
<proteinExistence type="predicted"/>
<reference evidence="1 2" key="1">
    <citation type="journal article" date="2015" name="Genome Biol. Evol.">
        <title>The genome of winter moth (Operophtera brumata) provides a genomic perspective on sexual dimorphism and phenology.</title>
        <authorList>
            <person name="Derks M.F."/>
            <person name="Smit S."/>
            <person name="Salis L."/>
            <person name="Schijlen E."/>
            <person name="Bossers A."/>
            <person name="Mateman C."/>
            <person name="Pijl A.S."/>
            <person name="de Ridder D."/>
            <person name="Groenen M.A."/>
            <person name="Visser M.E."/>
            <person name="Megens H.J."/>
        </authorList>
    </citation>
    <scope>NUCLEOTIDE SEQUENCE [LARGE SCALE GENOMIC DNA]</scope>
    <source>
        <strain evidence="1">WM2013NL</strain>
        <tissue evidence="1">Head and thorax</tissue>
    </source>
</reference>
<evidence type="ECO:0000313" key="1">
    <source>
        <dbReference type="EMBL" id="KOB69346.1"/>
    </source>
</evidence>
<dbReference type="AlphaFoldDB" id="A0A0L7L203"/>
<comment type="caution">
    <text evidence="1">The sequence shown here is derived from an EMBL/GenBank/DDBJ whole genome shotgun (WGS) entry which is preliminary data.</text>
</comment>
<gene>
    <name evidence="1" type="ORF">OBRU01_16935</name>
</gene>
<protein>
    <submittedName>
        <fullName evidence="1">Uncharacterized protein</fullName>
    </submittedName>
</protein>
<sequence length="87" mass="10041">MKYEKPPVSLDHLQHSAVYRAVHEGAGAGRRVDLLTPVVAEADYRELKKENARKSNKKRLMAPPYLSIPRLLQQMFAIHHKCFGKRF</sequence>
<evidence type="ECO:0000313" key="2">
    <source>
        <dbReference type="Proteomes" id="UP000037510"/>
    </source>
</evidence>
<organism evidence="1 2">
    <name type="scientific">Operophtera brumata</name>
    <name type="common">Winter moth</name>
    <name type="synonym">Phalaena brumata</name>
    <dbReference type="NCBI Taxonomy" id="104452"/>
    <lineage>
        <taxon>Eukaryota</taxon>
        <taxon>Metazoa</taxon>
        <taxon>Ecdysozoa</taxon>
        <taxon>Arthropoda</taxon>
        <taxon>Hexapoda</taxon>
        <taxon>Insecta</taxon>
        <taxon>Pterygota</taxon>
        <taxon>Neoptera</taxon>
        <taxon>Endopterygota</taxon>
        <taxon>Lepidoptera</taxon>
        <taxon>Glossata</taxon>
        <taxon>Ditrysia</taxon>
        <taxon>Geometroidea</taxon>
        <taxon>Geometridae</taxon>
        <taxon>Larentiinae</taxon>
        <taxon>Operophtera</taxon>
    </lineage>
</organism>
<keyword evidence="2" id="KW-1185">Reference proteome</keyword>
<dbReference type="EMBL" id="JTDY01003555">
    <property type="protein sequence ID" value="KOB69346.1"/>
    <property type="molecule type" value="Genomic_DNA"/>
</dbReference>
<name>A0A0L7L203_OPEBR</name>